<keyword evidence="4" id="KW-1185">Reference proteome</keyword>
<dbReference type="InterPro" id="IPR056988">
    <property type="entry name" value="Zn_ribbon_pln"/>
</dbReference>
<dbReference type="PROSITE" id="PS50076">
    <property type="entry name" value="DNAJ_2"/>
    <property type="match status" value="1"/>
</dbReference>
<dbReference type="PROSITE" id="PS00636">
    <property type="entry name" value="DNAJ_1"/>
    <property type="match status" value="1"/>
</dbReference>
<dbReference type="PANTHER" id="PTHR44137">
    <property type="entry name" value="BNAC03G44070D PROTEIN"/>
    <property type="match status" value="1"/>
</dbReference>
<gene>
    <name evidence="3" type="ORF">V8G54_006338</name>
</gene>
<dbReference type="AlphaFoldDB" id="A0AAQ3NYU2"/>
<dbReference type="InterPro" id="IPR001623">
    <property type="entry name" value="DnaJ_domain"/>
</dbReference>
<dbReference type="Pfam" id="PF23551">
    <property type="entry name" value="Zn_ribbon_20"/>
    <property type="match status" value="1"/>
</dbReference>
<feature type="compositionally biased region" description="Polar residues" evidence="1">
    <location>
        <begin position="457"/>
        <end position="468"/>
    </location>
</feature>
<evidence type="ECO:0000256" key="1">
    <source>
        <dbReference type="SAM" id="MobiDB-lite"/>
    </source>
</evidence>
<dbReference type="InterPro" id="IPR036869">
    <property type="entry name" value="J_dom_sf"/>
</dbReference>
<protein>
    <recommendedName>
        <fullName evidence="2">J domain-containing protein</fullName>
    </recommendedName>
</protein>
<evidence type="ECO:0000313" key="4">
    <source>
        <dbReference type="Proteomes" id="UP001374535"/>
    </source>
</evidence>
<feature type="compositionally biased region" description="Basic and acidic residues" evidence="1">
    <location>
        <begin position="441"/>
        <end position="456"/>
    </location>
</feature>
<dbReference type="PRINTS" id="PR00625">
    <property type="entry name" value="JDOMAIN"/>
</dbReference>
<dbReference type="SMART" id="SM00271">
    <property type="entry name" value="DnaJ"/>
    <property type="match status" value="1"/>
</dbReference>
<dbReference type="Gene3D" id="1.10.287.110">
    <property type="entry name" value="DnaJ domain"/>
    <property type="match status" value="1"/>
</dbReference>
<dbReference type="SUPFAM" id="SSF46565">
    <property type="entry name" value="Chaperone J-domain"/>
    <property type="match status" value="1"/>
</dbReference>
<dbReference type="InterPro" id="IPR018253">
    <property type="entry name" value="DnaJ_domain_CS"/>
</dbReference>
<evidence type="ECO:0000313" key="3">
    <source>
        <dbReference type="EMBL" id="WVZ19016.1"/>
    </source>
</evidence>
<dbReference type="Proteomes" id="UP001374535">
    <property type="component" value="Chromosome 2"/>
</dbReference>
<sequence length="879" mass="98221">MSPFALRRQFSNDAGHRWLLPKGAPLVLIDGANVLHVRPMVVGGGEDLLGASVIEGSVFIVHVELSDSGSKFYCWALSYLLVGITLMYTSEEGNKEVDTLASMECKKDGALRAKELAEKMLLRKDFGGARMLAMKALELYPNLDGLPRFLATIEVYISADKMVNGEVDWYRILGVQPLADEETIRKRYRKLALTLHPDKNKSVGADGAFNLISQAWSLLSDKDKRTTYDQKYNLWRTYHGNPGGKPSAPVTQNGLYSSLFGPVLLKPTFWTICNFCKTKFEYHTVYINSDLICTCCHKSFVASETSPPSVYRNGSSSSRISQMKQHNFNLSRMERSNGNHVPGRTPMSAVNSAHGSGPFSMPSSTFRIPTSASSAAETLGAFRMSSENMKRMHEDSTVSLEDAHIGKIHAAERTGAGSVFQSSGFGSYSIMKGDKPRKRRSTDEHKVGRDGRDMESKTVSQTEGTNLGNEFGSGRVNAAGNYKRNGVRDISQLQMKHLLMEKARKEILKNLGELKASSASKSLNKSKNTDTEISEKGKSCEINGLKPGALEFVDSKAAGKKCFSVHSDLELPGSLSMNVPDPDFHDFDGDRIENAFGENQVWAAYDNDDGMPRFYCLIHDVISKNPFNMRISWLNTKSNDELAPIKWISSGFLKTSGEFRIGKRVYYSTLNSFSHRVKWTKGSRGVVHIYPKKGDVWALYRNWSLDWNEFTKDEIIQKYDMVEVLEDYSEEQGVNVAPLVKLAGFKTVFRQNVDPRKVRNISKAQMFRFSHQVPSYLLTGEEGPNAPKGCLELDPAATPTELLQVLAQDLEQEIIMTTEKSVKDELKHKENSREEDSLKGCQSTKEEGSDAGLGEKRSKPEILFVYKRRRLGEKRAVKC</sequence>
<accession>A0AAQ3NYU2</accession>
<name>A0AAQ3NYU2_VIGMU</name>
<feature type="region of interest" description="Disordered" evidence="1">
    <location>
        <begin position="825"/>
        <end position="855"/>
    </location>
</feature>
<dbReference type="CDD" id="cd06257">
    <property type="entry name" value="DnaJ"/>
    <property type="match status" value="1"/>
</dbReference>
<dbReference type="Pfam" id="PF00226">
    <property type="entry name" value="DnaJ"/>
    <property type="match status" value="1"/>
</dbReference>
<dbReference type="EMBL" id="CP144699">
    <property type="protein sequence ID" value="WVZ19016.1"/>
    <property type="molecule type" value="Genomic_DNA"/>
</dbReference>
<proteinExistence type="predicted"/>
<evidence type="ECO:0000259" key="2">
    <source>
        <dbReference type="PROSITE" id="PS50076"/>
    </source>
</evidence>
<dbReference type="Pfam" id="PF11926">
    <property type="entry name" value="DUF3444"/>
    <property type="match status" value="1"/>
</dbReference>
<dbReference type="PANTHER" id="PTHR44137:SF51">
    <property type="entry name" value="MOLECULAR CHAPERONE HSP40_DNAJ FAMILY PROTEIN"/>
    <property type="match status" value="1"/>
</dbReference>
<reference evidence="3 4" key="1">
    <citation type="journal article" date="2023" name="Life. Sci Alliance">
        <title>Evolutionary insights into 3D genome organization and epigenetic landscape of Vigna mungo.</title>
        <authorList>
            <person name="Junaid A."/>
            <person name="Singh B."/>
            <person name="Bhatia S."/>
        </authorList>
    </citation>
    <scope>NUCLEOTIDE SEQUENCE [LARGE SCALE GENOMIC DNA]</scope>
    <source>
        <strain evidence="3">Urdbean</strain>
    </source>
</reference>
<feature type="region of interest" description="Disordered" evidence="1">
    <location>
        <begin position="426"/>
        <end position="475"/>
    </location>
</feature>
<organism evidence="3 4">
    <name type="scientific">Vigna mungo</name>
    <name type="common">Black gram</name>
    <name type="synonym">Phaseolus mungo</name>
    <dbReference type="NCBI Taxonomy" id="3915"/>
    <lineage>
        <taxon>Eukaryota</taxon>
        <taxon>Viridiplantae</taxon>
        <taxon>Streptophyta</taxon>
        <taxon>Embryophyta</taxon>
        <taxon>Tracheophyta</taxon>
        <taxon>Spermatophyta</taxon>
        <taxon>Magnoliopsida</taxon>
        <taxon>eudicotyledons</taxon>
        <taxon>Gunneridae</taxon>
        <taxon>Pentapetalae</taxon>
        <taxon>rosids</taxon>
        <taxon>fabids</taxon>
        <taxon>Fabales</taxon>
        <taxon>Fabaceae</taxon>
        <taxon>Papilionoideae</taxon>
        <taxon>50 kb inversion clade</taxon>
        <taxon>NPAAA clade</taxon>
        <taxon>indigoferoid/millettioid clade</taxon>
        <taxon>Phaseoleae</taxon>
        <taxon>Vigna</taxon>
    </lineage>
</organism>
<dbReference type="InterPro" id="IPR024593">
    <property type="entry name" value="DUF3444"/>
</dbReference>
<feature type="domain" description="J" evidence="2">
    <location>
        <begin position="168"/>
        <end position="232"/>
    </location>
</feature>